<comment type="caution">
    <text evidence="1">The sequence shown here is derived from an EMBL/GenBank/DDBJ whole genome shotgun (WGS) entry which is preliminary data.</text>
</comment>
<evidence type="ECO:0000313" key="1">
    <source>
        <dbReference type="EMBL" id="MDF3842769.1"/>
    </source>
</evidence>
<dbReference type="AlphaFoldDB" id="A0AAW6P6T4"/>
<evidence type="ECO:0000313" key="2">
    <source>
        <dbReference type="Proteomes" id="UP001220662"/>
    </source>
</evidence>
<proteinExistence type="predicted"/>
<name>A0AAW6P6T4_9PSED</name>
<dbReference type="RefSeq" id="WP_258163894.1">
    <property type="nucleotide sequence ID" value="NZ_JARJLR010000233.1"/>
</dbReference>
<gene>
    <name evidence="1" type="ORF">P3W55_13715</name>
</gene>
<accession>A0AAW6P6T4</accession>
<protein>
    <submittedName>
        <fullName evidence="1">Uncharacterized protein</fullName>
    </submittedName>
</protein>
<organism evidence="1 2">
    <name type="scientific">Pseudomonas citronellolis</name>
    <dbReference type="NCBI Taxonomy" id="53408"/>
    <lineage>
        <taxon>Bacteria</taxon>
        <taxon>Pseudomonadati</taxon>
        <taxon>Pseudomonadota</taxon>
        <taxon>Gammaproteobacteria</taxon>
        <taxon>Pseudomonadales</taxon>
        <taxon>Pseudomonadaceae</taxon>
        <taxon>Pseudomonas</taxon>
    </lineage>
</organism>
<dbReference type="Proteomes" id="UP001220662">
    <property type="component" value="Unassembled WGS sequence"/>
</dbReference>
<reference evidence="1" key="1">
    <citation type="submission" date="2023-03" db="EMBL/GenBank/DDBJ databases">
        <title>Draft assemblies of triclosan tolerant bacteria isolated from returned activated sludge.</title>
        <authorList>
            <person name="Van Hamelsveld S."/>
        </authorList>
    </citation>
    <scope>NUCLEOTIDE SEQUENCE</scope>
    <source>
        <strain evidence="1">GW210015_S63</strain>
    </source>
</reference>
<dbReference type="EMBL" id="JARJLR010000233">
    <property type="protein sequence ID" value="MDF3842769.1"/>
    <property type="molecule type" value="Genomic_DNA"/>
</dbReference>
<sequence length="96" mass="10491">MRKDGDTTIIEDSDLEPITKEEFKSIIEPVVDALMSLTKIAIELTAAGKEVDDEGFRQASSRAFEEIGRTIGAIKHTGEMINTLDLVAPGEETPNE</sequence>